<dbReference type="RefSeq" id="WP_136842948.1">
    <property type="nucleotide sequence ID" value="NZ_SWBR01000004.1"/>
</dbReference>
<comment type="caution">
    <text evidence="1">The sequence shown here is derived from an EMBL/GenBank/DDBJ whole genome shotgun (WGS) entry which is preliminary data.</text>
</comment>
<organism evidence="1 2">
    <name type="scientific">Pedobacter polaris</name>
    <dbReference type="NCBI Taxonomy" id="2571273"/>
    <lineage>
        <taxon>Bacteria</taxon>
        <taxon>Pseudomonadati</taxon>
        <taxon>Bacteroidota</taxon>
        <taxon>Sphingobacteriia</taxon>
        <taxon>Sphingobacteriales</taxon>
        <taxon>Sphingobacteriaceae</taxon>
        <taxon>Pedobacter</taxon>
    </lineage>
</organism>
<name>A0A4U1CMQ0_9SPHI</name>
<gene>
    <name evidence="1" type="ORF">FA048_15990</name>
</gene>
<protein>
    <submittedName>
        <fullName evidence="1">Uncharacterized protein</fullName>
    </submittedName>
</protein>
<dbReference type="EMBL" id="SWBR01000004">
    <property type="protein sequence ID" value="TKC06702.1"/>
    <property type="molecule type" value="Genomic_DNA"/>
</dbReference>
<accession>A0A4U1CMQ0</accession>
<proteinExistence type="predicted"/>
<reference evidence="1 2" key="1">
    <citation type="submission" date="2019-04" db="EMBL/GenBank/DDBJ databases">
        <title>Pedobacter sp. RP-3-22 sp. nov., isolated from Arctic soil.</title>
        <authorList>
            <person name="Dahal R.H."/>
            <person name="Kim D.-U."/>
        </authorList>
    </citation>
    <scope>NUCLEOTIDE SEQUENCE [LARGE SCALE GENOMIC DNA]</scope>
    <source>
        <strain evidence="1 2">RP-3-22</strain>
    </source>
</reference>
<keyword evidence="2" id="KW-1185">Reference proteome</keyword>
<evidence type="ECO:0000313" key="2">
    <source>
        <dbReference type="Proteomes" id="UP000309488"/>
    </source>
</evidence>
<sequence length="98" mass="11067">MNAFNILISRNNRLINLNIRPVGDIGFMVLFKGALVGELFLDEQGSAWGAISARELFKYGNIDYPCDESADCRGLIFDKELISRIGREISNVRYLSNH</sequence>
<dbReference type="Proteomes" id="UP000309488">
    <property type="component" value="Unassembled WGS sequence"/>
</dbReference>
<dbReference type="OrthoDB" id="770162at2"/>
<dbReference type="AlphaFoldDB" id="A0A4U1CMQ0"/>
<evidence type="ECO:0000313" key="1">
    <source>
        <dbReference type="EMBL" id="TKC06702.1"/>
    </source>
</evidence>